<keyword evidence="2" id="KW-1185">Reference proteome</keyword>
<dbReference type="EMBL" id="JBBPBM010000001">
    <property type="protein sequence ID" value="KAK8600637.1"/>
    <property type="molecule type" value="Genomic_DNA"/>
</dbReference>
<organism evidence="1 2">
    <name type="scientific">Hibiscus sabdariffa</name>
    <name type="common">roselle</name>
    <dbReference type="NCBI Taxonomy" id="183260"/>
    <lineage>
        <taxon>Eukaryota</taxon>
        <taxon>Viridiplantae</taxon>
        <taxon>Streptophyta</taxon>
        <taxon>Embryophyta</taxon>
        <taxon>Tracheophyta</taxon>
        <taxon>Spermatophyta</taxon>
        <taxon>Magnoliopsida</taxon>
        <taxon>eudicotyledons</taxon>
        <taxon>Gunneridae</taxon>
        <taxon>Pentapetalae</taxon>
        <taxon>rosids</taxon>
        <taxon>malvids</taxon>
        <taxon>Malvales</taxon>
        <taxon>Malvaceae</taxon>
        <taxon>Malvoideae</taxon>
        <taxon>Hibiscus</taxon>
    </lineage>
</organism>
<protein>
    <submittedName>
        <fullName evidence="1">Uncharacterized protein</fullName>
    </submittedName>
</protein>
<name>A0ABR2GCJ1_9ROSI</name>
<accession>A0ABR2GCJ1</accession>
<gene>
    <name evidence="1" type="ORF">V6N12_050490</name>
</gene>
<evidence type="ECO:0000313" key="2">
    <source>
        <dbReference type="Proteomes" id="UP001472677"/>
    </source>
</evidence>
<comment type="caution">
    <text evidence="1">The sequence shown here is derived from an EMBL/GenBank/DDBJ whole genome shotgun (WGS) entry which is preliminary data.</text>
</comment>
<dbReference type="Proteomes" id="UP001472677">
    <property type="component" value="Unassembled WGS sequence"/>
</dbReference>
<proteinExistence type="predicted"/>
<reference evidence="1 2" key="1">
    <citation type="journal article" date="2024" name="G3 (Bethesda)">
        <title>Genome assembly of Hibiscus sabdariffa L. provides insights into metabolisms of medicinal natural products.</title>
        <authorList>
            <person name="Kim T."/>
        </authorList>
    </citation>
    <scope>NUCLEOTIDE SEQUENCE [LARGE SCALE GENOMIC DNA]</scope>
    <source>
        <strain evidence="1">TK-2024</strain>
        <tissue evidence="1">Old leaves</tissue>
    </source>
</reference>
<evidence type="ECO:0000313" key="1">
    <source>
        <dbReference type="EMBL" id="KAK8600637.1"/>
    </source>
</evidence>
<sequence>MKRNLLVSVVEDCSEQDVASSEHSSIYADLAHKRLSTKDCVTSMRIEYVDNNQGKPCWHDNSMFSSDGHTLVLDEVVGLVNWAMKAPRGEMAVVVGELRDVEG</sequence>